<evidence type="ECO:0000313" key="2">
    <source>
        <dbReference type="Proteomes" id="UP000183832"/>
    </source>
</evidence>
<gene>
    <name evidence="1" type="ORF">CLUMA_CG014968</name>
</gene>
<evidence type="ECO:0000313" key="1">
    <source>
        <dbReference type="EMBL" id="CRL01752.1"/>
    </source>
</evidence>
<dbReference type="AlphaFoldDB" id="A0A1J1INK8"/>
<reference evidence="1 2" key="1">
    <citation type="submission" date="2015-04" db="EMBL/GenBank/DDBJ databases">
        <authorList>
            <person name="Syromyatnikov M.Y."/>
            <person name="Popov V.N."/>
        </authorList>
    </citation>
    <scope>NUCLEOTIDE SEQUENCE [LARGE SCALE GENOMIC DNA]</scope>
</reference>
<sequence>MTQRMNKKEKSIDVTITHSLFMILSLSVASSSHPTLSSCQSYMFERRDEENYKTKAAVTHTV</sequence>
<organism evidence="1 2">
    <name type="scientific">Clunio marinus</name>
    <dbReference type="NCBI Taxonomy" id="568069"/>
    <lineage>
        <taxon>Eukaryota</taxon>
        <taxon>Metazoa</taxon>
        <taxon>Ecdysozoa</taxon>
        <taxon>Arthropoda</taxon>
        <taxon>Hexapoda</taxon>
        <taxon>Insecta</taxon>
        <taxon>Pterygota</taxon>
        <taxon>Neoptera</taxon>
        <taxon>Endopterygota</taxon>
        <taxon>Diptera</taxon>
        <taxon>Nematocera</taxon>
        <taxon>Chironomoidea</taxon>
        <taxon>Chironomidae</taxon>
        <taxon>Clunio</taxon>
    </lineage>
</organism>
<dbReference type="Proteomes" id="UP000183832">
    <property type="component" value="Unassembled WGS sequence"/>
</dbReference>
<proteinExistence type="predicted"/>
<protein>
    <submittedName>
        <fullName evidence="1">CLUMA_CG014968, isoform A</fullName>
    </submittedName>
</protein>
<accession>A0A1J1INK8</accession>
<dbReference type="EMBL" id="CVRI01000056">
    <property type="protein sequence ID" value="CRL01752.1"/>
    <property type="molecule type" value="Genomic_DNA"/>
</dbReference>
<name>A0A1J1INK8_9DIPT</name>
<keyword evidence="2" id="KW-1185">Reference proteome</keyword>